<accession>A0A6B0UB83</accession>
<protein>
    <submittedName>
        <fullName evidence="3">Putative secreted protein</fullName>
    </submittedName>
</protein>
<organism evidence="3">
    <name type="scientific">Ixodes ricinus</name>
    <name type="common">Common tick</name>
    <name type="synonym">Acarus ricinus</name>
    <dbReference type="NCBI Taxonomy" id="34613"/>
    <lineage>
        <taxon>Eukaryota</taxon>
        <taxon>Metazoa</taxon>
        <taxon>Ecdysozoa</taxon>
        <taxon>Arthropoda</taxon>
        <taxon>Chelicerata</taxon>
        <taxon>Arachnida</taxon>
        <taxon>Acari</taxon>
        <taxon>Parasitiformes</taxon>
        <taxon>Ixodida</taxon>
        <taxon>Ixodoidea</taxon>
        <taxon>Ixodidae</taxon>
        <taxon>Ixodinae</taxon>
        <taxon>Ixodes</taxon>
    </lineage>
</organism>
<dbReference type="EMBL" id="GIFC01003802">
    <property type="protein sequence ID" value="MXU85885.1"/>
    <property type="molecule type" value="Transcribed_RNA"/>
</dbReference>
<feature type="region of interest" description="Disordered" evidence="1">
    <location>
        <begin position="47"/>
        <end position="88"/>
    </location>
</feature>
<reference evidence="3" key="1">
    <citation type="submission" date="2019-12" db="EMBL/GenBank/DDBJ databases">
        <title>An insight into the sialome of adult female Ixodes ricinus ticks feeding for 6 days.</title>
        <authorList>
            <person name="Perner J."/>
            <person name="Ribeiro J.M.C."/>
        </authorList>
    </citation>
    <scope>NUCLEOTIDE SEQUENCE</scope>
    <source>
        <strain evidence="3">Semi-engorged</strain>
        <tissue evidence="3">Salivary glands</tissue>
    </source>
</reference>
<evidence type="ECO:0000256" key="1">
    <source>
        <dbReference type="SAM" id="MobiDB-lite"/>
    </source>
</evidence>
<keyword evidence="2" id="KW-0732">Signal</keyword>
<feature type="signal peptide" evidence="2">
    <location>
        <begin position="1"/>
        <end position="15"/>
    </location>
</feature>
<proteinExistence type="predicted"/>
<dbReference type="AlphaFoldDB" id="A0A6B0UB83"/>
<evidence type="ECO:0000256" key="2">
    <source>
        <dbReference type="SAM" id="SignalP"/>
    </source>
</evidence>
<feature type="chain" id="PRO_5025335371" evidence="2">
    <location>
        <begin position="16"/>
        <end position="88"/>
    </location>
</feature>
<sequence>MCCCLFLRVLYSTRAHPAGYATSPVKGSQSRAALLVTVRPSTFSSLTRSEMGVTSRPRLRAGARTTLGGGGLPREPPRSILRRRQGCG</sequence>
<name>A0A6B0UB83_IXORI</name>
<evidence type="ECO:0000313" key="3">
    <source>
        <dbReference type="EMBL" id="MXU85885.1"/>
    </source>
</evidence>